<dbReference type="EMBL" id="JANPWB010000014">
    <property type="protein sequence ID" value="KAJ1098462.1"/>
    <property type="molecule type" value="Genomic_DNA"/>
</dbReference>
<comment type="caution">
    <text evidence="1">The sequence shown here is derived from an EMBL/GenBank/DDBJ whole genome shotgun (WGS) entry which is preliminary data.</text>
</comment>
<gene>
    <name evidence="1" type="ORF">NDU88_003573</name>
</gene>
<keyword evidence="2" id="KW-1185">Reference proteome</keyword>
<proteinExistence type="predicted"/>
<reference evidence="1" key="1">
    <citation type="journal article" date="2022" name="bioRxiv">
        <title>Sequencing and chromosome-scale assembly of the giantPleurodeles waltlgenome.</title>
        <authorList>
            <person name="Brown T."/>
            <person name="Elewa A."/>
            <person name="Iarovenko S."/>
            <person name="Subramanian E."/>
            <person name="Araus A.J."/>
            <person name="Petzold A."/>
            <person name="Susuki M."/>
            <person name="Suzuki K.-i.T."/>
            <person name="Hayashi T."/>
            <person name="Toyoda A."/>
            <person name="Oliveira C."/>
            <person name="Osipova E."/>
            <person name="Leigh N.D."/>
            <person name="Simon A."/>
            <person name="Yun M.H."/>
        </authorList>
    </citation>
    <scope>NUCLEOTIDE SEQUENCE</scope>
    <source>
        <strain evidence="1">20211129_DDA</strain>
        <tissue evidence="1">Liver</tissue>
    </source>
</reference>
<evidence type="ECO:0000313" key="1">
    <source>
        <dbReference type="EMBL" id="KAJ1098462.1"/>
    </source>
</evidence>
<organism evidence="1 2">
    <name type="scientific">Pleurodeles waltl</name>
    <name type="common">Iberian ribbed newt</name>
    <dbReference type="NCBI Taxonomy" id="8319"/>
    <lineage>
        <taxon>Eukaryota</taxon>
        <taxon>Metazoa</taxon>
        <taxon>Chordata</taxon>
        <taxon>Craniata</taxon>
        <taxon>Vertebrata</taxon>
        <taxon>Euteleostomi</taxon>
        <taxon>Amphibia</taxon>
        <taxon>Batrachia</taxon>
        <taxon>Caudata</taxon>
        <taxon>Salamandroidea</taxon>
        <taxon>Salamandridae</taxon>
        <taxon>Pleurodelinae</taxon>
        <taxon>Pleurodeles</taxon>
    </lineage>
</organism>
<accession>A0AAV7M7F2</accession>
<sequence>MGRNRGSQATQTNNLDKYTVQLRDAPDSMGGGPGSGDPLLHEIMDAIQAPRNNIEPKIDGVTLDVNLLHADLHKVTDMVTTAEGQINGLQAINKQLEKPIED</sequence>
<protein>
    <submittedName>
        <fullName evidence="1">Uncharacterized protein</fullName>
    </submittedName>
</protein>
<dbReference type="Proteomes" id="UP001066276">
    <property type="component" value="Chromosome 10"/>
</dbReference>
<name>A0AAV7M7F2_PLEWA</name>
<dbReference type="AlphaFoldDB" id="A0AAV7M7F2"/>
<evidence type="ECO:0000313" key="2">
    <source>
        <dbReference type="Proteomes" id="UP001066276"/>
    </source>
</evidence>